<dbReference type="PATRIC" id="fig|1434110.4.peg.4985"/>
<dbReference type="HOGENOM" id="CLU_062767_1_1_2"/>
<reference evidence="2 3" key="1">
    <citation type="submission" date="2014-07" db="EMBL/GenBank/DDBJ databases">
        <title>Methanogenic archaea and the global carbon cycle.</title>
        <authorList>
            <person name="Henriksen J.R."/>
            <person name="Luke J."/>
            <person name="Reinhart S."/>
            <person name="Benedict M.N."/>
            <person name="Youngblut N.D."/>
            <person name="Metcalf M.E."/>
            <person name="Whitaker R.J."/>
            <person name="Metcalf W.W."/>
        </authorList>
    </citation>
    <scope>NUCLEOTIDE SEQUENCE [LARGE SCALE GENOMIC DNA]</scope>
    <source>
        <strain evidence="2 3">HB-1</strain>
    </source>
</reference>
<protein>
    <submittedName>
        <fullName evidence="2">Transcriptional regulator, ArsR family</fullName>
    </submittedName>
</protein>
<dbReference type="EMBL" id="CP009516">
    <property type="protein sequence ID" value="AKB80397.1"/>
    <property type="molecule type" value="Genomic_DNA"/>
</dbReference>
<feature type="domain" description="Methanogenesis regulatory protein FilR1 middle" evidence="1">
    <location>
        <begin position="129"/>
        <end position="256"/>
    </location>
</feature>
<organism evidence="2 3">
    <name type="scientific">Methanosarcina horonobensis HB-1 = JCM 15518</name>
    <dbReference type="NCBI Taxonomy" id="1434110"/>
    <lineage>
        <taxon>Archaea</taxon>
        <taxon>Methanobacteriati</taxon>
        <taxon>Methanobacteriota</taxon>
        <taxon>Stenosarchaea group</taxon>
        <taxon>Methanomicrobia</taxon>
        <taxon>Methanosarcinales</taxon>
        <taxon>Methanosarcinaceae</taxon>
        <taxon>Methanosarcina</taxon>
    </lineage>
</organism>
<evidence type="ECO:0000259" key="1">
    <source>
        <dbReference type="Pfam" id="PF08350"/>
    </source>
</evidence>
<dbReference type="Pfam" id="PF08350">
    <property type="entry name" value="FilR1_middle"/>
    <property type="match status" value="1"/>
</dbReference>
<dbReference type="Proteomes" id="UP000033101">
    <property type="component" value="Chromosome"/>
</dbReference>
<evidence type="ECO:0000313" key="2">
    <source>
        <dbReference type="EMBL" id="AKB80397.1"/>
    </source>
</evidence>
<dbReference type="CDD" id="cd00090">
    <property type="entry name" value="HTH_ARSR"/>
    <property type="match status" value="1"/>
</dbReference>
<dbReference type="RefSeq" id="WP_082089446.1">
    <property type="nucleotide sequence ID" value="NZ_CP009516.1"/>
</dbReference>
<dbReference type="InterPro" id="IPR013561">
    <property type="entry name" value="FilR1_middle_dom"/>
</dbReference>
<dbReference type="AlphaFoldDB" id="A0A0E3SIL1"/>
<name>A0A0E3SIL1_9EURY</name>
<dbReference type="Gene3D" id="1.10.10.10">
    <property type="entry name" value="Winged helix-like DNA-binding domain superfamily/Winged helix DNA-binding domain"/>
    <property type="match status" value="1"/>
</dbReference>
<dbReference type="SUPFAM" id="SSF46785">
    <property type="entry name" value="Winged helix' DNA-binding domain"/>
    <property type="match status" value="1"/>
</dbReference>
<dbReference type="OrthoDB" id="11410at2157"/>
<dbReference type="GeneID" id="24833282"/>
<evidence type="ECO:0000313" key="3">
    <source>
        <dbReference type="Proteomes" id="UP000033101"/>
    </source>
</evidence>
<dbReference type="InterPro" id="IPR036388">
    <property type="entry name" value="WH-like_DNA-bd_sf"/>
</dbReference>
<dbReference type="InterPro" id="IPR011991">
    <property type="entry name" value="ArsR-like_HTH"/>
</dbReference>
<proteinExistence type="predicted"/>
<accession>A0A0E3SIL1</accession>
<sequence length="330" mass="38120">MDSLHKDTLIDLLFRSDNRRKILLFLKDGSKNIEEITGFLGSSCTAVLPQIKRLTEKGLVKQEGKNYRLSTVGLIVTEKMVPLLGTLEIFEDNLDYWVQRDLTGIPSFLLLKLDMLARCKVIEPQLNRMFEPPEEFINSLKKSTEIMYFSSFFQPCFSGFDQDFLKKKTTSTFIFTQNFFERIFSPQPGEAEYLLLPKNSNLHIYDGTSSVVSLTVTERFMALLLLNKKGKLDQNLLINSEIKAIEWGKELFMYYRGISEKISEEKTNYFISEKDPNVEKVLVYEKPSVMRKAGENQISGSRFTLRVKSKIPMKFNSLKAAEDLQQFQNT</sequence>
<dbReference type="KEGG" id="mhor:MSHOH_3914"/>
<keyword evidence="3" id="KW-1185">Reference proteome</keyword>
<gene>
    <name evidence="2" type="ORF">MSHOH_3914</name>
</gene>
<dbReference type="InterPro" id="IPR036390">
    <property type="entry name" value="WH_DNA-bd_sf"/>
</dbReference>